<dbReference type="SUPFAM" id="SSF53383">
    <property type="entry name" value="PLP-dependent transferases"/>
    <property type="match status" value="1"/>
</dbReference>
<feature type="compositionally biased region" description="Basic residues" evidence="8">
    <location>
        <begin position="1"/>
        <end position="13"/>
    </location>
</feature>
<dbReference type="CDD" id="cd00616">
    <property type="entry name" value="AHBA_syn"/>
    <property type="match status" value="1"/>
</dbReference>
<sequence length="462" mass="51098">MRLRKPRLSRTRKTAQDESQEACVSTGGEKDEILRLTRSYHQASAEGEFVPGVTPIWPSGAALDENDRVALVAAALDMRIAAGTSARNFERRLARHLGLRKAHLTNSGSSANLLAVSALASRQLGEERLRPGDEVITVAAGFPTTVSPLIQNGLIPVFVDVELGTYNATVERVAEAISPRTKAIAMAHTLGNPYRAAEMAALAEEHGLYLVEDNCDALGSTYRGQLTGTFGHFSTVSFYPAHHITTGEGGCVLTNDLRLARLVEQLRDWGRDCWCEPGQDNTCFKRFDYQLGTLPHGYDHKYIFSEIGYNLKATDLQASLGISQLERLREFGEIRRRNWNHLRKALDGLPGLVLPEPTPESDPSWFGFVLTVLPEAPFSRQKLVAFLEERRIGTRRLFGGNLTRHPAYVGRDYRVSGELIHTDLITEHTFWVGVYPGLSIEKIDYVAQSITEFVKARGGPGA</sequence>
<protein>
    <submittedName>
        <fullName evidence="9">Lipopolysaccharide biosynthesis protein RfbH</fullName>
    </submittedName>
</protein>
<keyword evidence="4 7" id="KW-0663">Pyridoxal phosphate</keyword>
<dbReference type="InterPro" id="IPR000653">
    <property type="entry name" value="DegT/StrS_aminotransferase"/>
</dbReference>
<dbReference type="NCBIfam" id="NF011936">
    <property type="entry name" value="PRK15407.1"/>
    <property type="match status" value="1"/>
</dbReference>
<gene>
    <name evidence="9" type="primary">rfbH</name>
    <name evidence="9" type="ORF">FH715_00985</name>
</gene>
<dbReference type="InterPro" id="IPR015422">
    <property type="entry name" value="PyrdxlP-dep_Trfase_small"/>
</dbReference>
<evidence type="ECO:0000256" key="6">
    <source>
        <dbReference type="ARBA" id="ARBA00061036"/>
    </source>
</evidence>
<evidence type="ECO:0000256" key="1">
    <source>
        <dbReference type="ARBA" id="ARBA00001933"/>
    </source>
</evidence>
<evidence type="ECO:0000256" key="7">
    <source>
        <dbReference type="RuleBase" id="RU004508"/>
    </source>
</evidence>
<dbReference type="FunFam" id="3.40.640.10:FF:000079">
    <property type="entry name" value="LPS biosynthesis protein"/>
    <property type="match status" value="1"/>
</dbReference>
<dbReference type="Pfam" id="PF01041">
    <property type="entry name" value="DegT_DnrJ_EryC1"/>
    <property type="match status" value="1"/>
</dbReference>
<comment type="similarity">
    <text evidence="5">Belongs to the DegT/DnrJ/EryC1 family. L-glutamine:2-deoxy-scyllo-inosose/scyllo-inosose aminotransferase subfamily.</text>
</comment>
<dbReference type="InterPro" id="IPR015424">
    <property type="entry name" value="PyrdxlP-dep_Trfase"/>
</dbReference>
<evidence type="ECO:0000313" key="10">
    <source>
        <dbReference type="Proteomes" id="UP000311713"/>
    </source>
</evidence>
<name>A0A5C4VEF0_9ACTN</name>
<evidence type="ECO:0000256" key="8">
    <source>
        <dbReference type="SAM" id="MobiDB-lite"/>
    </source>
</evidence>
<dbReference type="Gene3D" id="3.40.640.10">
    <property type="entry name" value="Type I PLP-dependent aspartate aminotransferase-like (Major domain)"/>
    <property type="match status" value="1"/>
</dbReference>
<reference evidence="9 10" key="1">
    <citation type="submission" date="2019-06" db="EMBL/GenBank/DDBJ databases">
        <title>Draft genome of Streptomyces sedi sp. JCM16909.</title>
        <authorList>
            <person name="Klykleung N."/>
            <person name="Tanasupawat S."/>
            <person name="Kudo T."/>
            <person name="Yuki M."/>
            <person name="Ohkuma M."/>
        </authorList>
    </citation>
    <scope>NUCLEOTIDE SEQUENCE [LARGE SCALE GENOMIC DNA]</scope>
    <source>
        <strain evidence="9 10">JCM 16909</strain>
    </source>
</reference>
<comment type="cofactor">
    <cofactor evidence="1">
        <name>pyridoxal 5'-phosphate</name>
        <dbReference type="ChEBI" id="CHEBI:597326"/>
    </cofactor>
</comment>
<keyword evidence="10" id="KW-1185">Reference proteome</keyword>
<dbReference type="EMBL" id="VDGT01000001">
    <property type="protein sequence ID" value="TNM34300.1"/>
    <property type="molecule type" value="Genomic_DNA"/>
</dbReference>
<proteinExistence type="inferred from homology"/>
<dbReference type="PANTHER" id="PTHR30244">
    <property type="entry name" value="TRANSAMINASE"/>
    <property type="match status" value="1"/>
</dbReference>
<evidence type="ECO:0000313" key="9">
    <source>
        <dbReference type="EMBL" id="TNM34300.1"/>
    </source>
</evidence>
<keyword evidence="3" id="KW-0808">Transferase</keyword>
<comment type="caution">
    <text evidence="9">The sequence shown here is derived from an EMBL/GenBank/DDBJ whole genome shotgun (WGS) entry which is preliminary data.</text>
</comment>
<dbReference type="GO" id="GO:0000271">
    <property type="term" value="P:polysaccharide biosynthetic process"/>
    <property type="evidence" value="ECO:0007669"/>
    <property type="project" value="TreeGrafter"/>
</dbReference>
<dbReference type="InterPro" id="IPR015421">
    <property type="entry name" value="PyrdxlP-dep_Trfase_major"/>
</dbReference>
<evidence type="ECO:0000256" key="3">
    <source>
        <dbReference type="ARBA" id="ARBA00022679"/>
    </source>
</evidence>
<organism evidence="9 10">
    <name type="scientific">Streptomyces sedi</name>
    <dbReference type="NCBI Taxonomy" id="555059"/>
    <lineage>
        <taxon>Bacteria</taxon>
        <taxon>Bacillati</taxon>
        <taxon>Actinomycetota</taxon>
        <taxon>Actinomycetes</taxon>
        <taxon>Kitasatosporales</taxon>
        <taxon>Streptomycetaceae</taxon>
        <taxon>Streptomyces</taxon>
    </lineage>
</organism>
<evidence type="ECO:0000256" key="4">
    <source>
        <dbReference type="ARBA" id="ARBA00022898"/>
    </source>
</evidence>
<feature type="region of interest" description="Disordered" evidence="8">
    <location>
        <begin position="1"/>
        <end position="28"/>
    </location>
</feature>
<dbReference type="AlphaFoldDB" id="A0A5C4VEF0"/>
<dbReference type="OrthoDB" id="5342089at2"/>
<dbReference type="GO" id="GO:0008483">
    <property type="term" value="F:transaminase activity"/>
    <property type="evidence" value="ECO:0007669"/>
    <property type="project" value="UniProtKB-KW"/>
</dbReference>
<dbReference type="GO" id="GO:0030170">
    <property type="term" value="F:pyridoxal phosphate binding"/>
    <property type="evidence" value="ECO:0007669"/>
    <property type="project" value="TreeGrafter"/>
</dbReference>
<dbReference type="Gene3D" id="3.90.1150.10">
    <property type="entry name" value="Aspartate Aminotransferase, domain 1"/>
    <property type="match status" value="1"/>
</dbReference>
<comment type="similarity">
    <text evidence="6">Belongs to the degT/dnrJ/eryC1 family.</text>
</comment>
<dbReference type="Proteomes" id="UP000311713">
    <property type="component" value="Unassembled WGS sequence"/>
</dbReference>
<dbReference type="PANTHER" id="PTHR30244:SF34">
    <property type="entry name" value="DTDP-4-AMINO-4,6-DIDEOXYGALACTOSE TRANSAMINASE"/>
    <property type="match status" value="1"/>
</dbReference>
<evidence type="ECO:0000256" key="2">
    <source>
        <dbReference type="ARBA" id="ARBA00022576"/>
    </source>
</evidence>
<evidence type="ECO:0000256" key="5">
    <source>
        <dbReference type="ARBA" id="ARBA00038398"/>
    </source>
</evidence>
<keyword evidence="2" id="KW-0032">Aminotransferase</keyword>
<accession>A0A5C4VEF0</accession>